<evidence type="ECO:0000313" key="9">
    <source>
        <dbReference type="EMBL" id="PRQ48027.1"/>
    </source>
</evidence>
<keyword evidence="1" id="KW-0645">Protease</keyword>
<dbReference type="Gene3D" id="3.10.10.10">
    <property type="entry name" value="HIV Type 1 Reverse Transcriptase, subunit A, domain 1"/>
    <property type="match status" value="1"/>
</dbReference>
<reference evidence="9 10" key="1">
    <citation type="journal article" date="2018" name="Nat. Genet.">
        <title>The Rosa genome provides new insights in the design of modern roses.</title>
        <authorList>
            <person name="Bendahmane M."/>
        </authorList>
    </citation>
    <scope>NUCLEOTIDE SEQUENCE [LARGE SCALE GENOMIC DNA]</scope>
    <source>
        <strain evidence="10">cv. Old Blush</strain>
    </source>
</reference>
<dbReference type="OMA" id="DMANAFW"/>
<dbReference type="STRING" id="74649.A0A2P6RNM1"/>
<keyword evidence="2 9" id="KW-0808">Transferase</keyword>
<dbReference type="CDD" id="cd01647">
    <property type="entry name" value="RT_LTR"/>
    <property type="match status" value="1"/>
</dbReference>
<protein>
    <submittedName>
        <fullName evidence="9">Putative nucleotidyltransferase, Ribonuclease H</fullName>
        <ecNumber evidence="9">2.7.7.-</ecNumber>
        <ecNumber evidence="9">3.1.26.4</ecNumber>
    </submittedName>
</protein>
<evidence type="ECO:0000256" key="6">
    <source>
        <dbReference type="ARBA" id="ARBA00022801"/>
    </source>
</evidence>
<dbReference type="GO" id="GO:0008233">
    <property type="term" value="F:peptidase activity"/>
    <property type="evidence" value="ECO:0007669"/>
    <property type="project" value="UniProtKB-KW"/>
</dbReference>
<evidence type="ECO:0000256" key="4">
    <source>
        <dbReference type="ARBA" id="ARBA00022722"/>
    </source>
</evidence>
<dbReference type="Gramene" id="PRQ48027">
    <property type="protein sequence ID" value="PRQ48027"/>
    <property type="gene ID" value="RchiOBHm_Chr2g0106171"/>
</dbReference>
<dbReference type="EC" id="2.7.7.-" evidence="9"/>
<dbReference type="GO" id="GO:0006508">
    <property type="term" value="P:proteolysis"/>
    <property type="evidence" value="ECO:0007669"/>
    <property type="project" value="UniProtKB-KW"/>
</dbReference>
<dbReference type="EC" id="3.1.26.4" evidence="9"/>
<evidence type="ECO:0000256" key="3">
    <source>
        <dbReference type="ARBA" id="ARBA00022695"/>
    </source>
</evidence>
<evidence type="ECO:0000313" key="10">
    <source>
        <dbReference type="Proteomes" id="UP000238479"/>
    </source>
</evidence>
<dbReference type="InterPro" id="IPR043502">
    <property type="entry name" value="DNA/RNA_pol_sf"/>
</dbReference>
<dbReference type="PANTHER" id="PTHR33064:SF37">
    <property type="entry name" value="RIBONUCLEASE H"/>
    <property type="match status" value="1"/>
</dbReference>
<dbReference type="Proteomes" id="UP000238479">
    <property type="component" value="Chromosome 2"/>
</dbReference>
<dbReference type="Pfam" id="PF00078">
    <property type="entry name" value="RVT_1"/>
    <property type="match status" value="1"/>
</dbReference>
<keyword evidence="3 9" id="KW-0548">Nucleotidyltransferase</keyword>
<keyword evidence="10" id="KW-1185">Reference proteome</keyword>
<dbReference type="PROSITE" id="PS50878">
    <property type="entry name" value="RT_POL"/>
    <property type="match status" value="1"/>
</dbReference>
<keyword evidence="7" id="KW-0695">RNA-directed DNA polymerase</keyword>
<accession>A0A2P6RNM1</accession>
<evidence type="ECO:0000256" key="2">
    <source>
        <dbReference type="ARBA" id="ARBA00022679"/>
    </source>
</evidence>
<dbReference type="AlphaFoldDB" id="A0A2P6RNM1"/>
<name>A0A2P6RNM1_ROSCH</name>
<dbReference type="Gene3D" id="3.30.70.270">
    <property type="match status" value="2"/>
</dbReference>
<keyword evidence="4" id="KW-0540">Nuclease</keyword>
<feature type="domain" description="Reverse transcriptase" evidence="8">
    <location>
        <begin position="1"/>
        <end position="222"/>
    </location>
</feature>
<dbReference type="GO" id="GO:0003964">
    <property type="term" value="F:RNA-directed DNA polymerase activity"/>
    <property type="evidence" value="ECO:0007669"/>
    <property type="project" value="UniProtKB-KW"/>
</dbReference>
<dbReference type="GO" id="GO:0004523">
    <property type="term" value="F:RNA-DNA hybrid ribonuclease activity"/>
    <property type="evidence" value="ECO:0007669"/>
    <property type="project" value="UniProtKB-EC"/>
</dbReference>
<dbReference type="InterPro" id="IPR000477">
    <property type="entry name" value="RT_dom"/>
</dbReference>
<keyword evidence="6 9" id="KW-0378">Hydrolase</keyword>
<comment type="caution">
    <text evidence="9">The sequence shown here is derived from an EMBL/GenBank/DDBJ whole genome shotgun (WGS) entry which is preliminary data.</text>
</comment>
<dbReference type="EMBL" id="PDCK01000040">
    <property type="protein sequence ID" value="PRQ48027.1"/>
    <property type="molecule type" value="Genomic_DNA"/>
</dbReference>
<dbReference type="InterPro" id="IPR041577">
    <property type="entry name" value="RT_RNaseH_2"/>
</dbReference>
<dbReference type="CDD" id="cd09274">
    <property type="entry name" value="RNase_HI_RT_Ty3"/>
    <property type="match status" value="1"/>
</dbReference>
<sequence>MVELPYEKDFDERKIPTKARPIQMNNELLEYCKKEIQDLLDKRLIRPSKSPWSCSAFYVQKASELERGAPRLVINYKPLNKVLQWIRYPIPNKRDLLKRLVQANVFSKFDMKSGFWQIQIAEKDKYKTAFNVPFGHYEWNVMPFGLKNAPSEFQNMMNDIFNPYSNFSIVYIDDVLIFSENIDQHWKHLYKFFQIIKTNGLVLSAPKIKLFQTEIRFLGHNIKQGTIVPISRAIEFANKFPDEIKDKTQLQRFLGCLNYISDFYEKLTVVCKPLYQRLKKTPPAWTDAHTQIVREVKAYVKTLPCLGLPDPESYKIVETDASDIGYGGILKQRLANDQPEQLVRFTSGLWNQAQQNYSIIKKEILAIVLCITKFQDDLLNKRFLLRIDCKAAKSVLEKDVQNLASKQIFARWQAILSVFDFDIAFIKGERYKLPKVHVCVDNICIQTFLTVVTNLDTKLILGTPFISLIHPFLTTDEGLETTILGQTIRFPFIEKAKTRNLNLIRNAAITKRVNLIQNKENHINYLKEDLQIKRIEHQLQQPYLQNRIKEFKEKLEKEVSSNIPNAFWNRKTHMVEIKTDRREDNRVFGFYKLLFEVEIDIQQYLILIANIKT</sequence>
<proteinExistence type="predicted"/>
<organism evidence="9 10">
    <name type="scientific">Rosa chinensis</name>
    <name type="common">China rose</name>
    <dbReference type="NCBI Taxonomy" id="74649"/>
    <lineage>
        <taxon>Eukaryota</taxon>
        <taxon>Viridiplantae</taxon>
        <taxon>Streptophyta</taxon>
        <taxon>Embryophyta</taxon>
        <taxon>Tracheophyta</taxon>
        <taxon>Spermatophyta</taxon>
        <taxon>Magnoliopsida</taxon>
        <taxon>eudicotyledons</taxon>
        <taxon>Gunneridae</taxon>
        <taxon>Pentapetalae</taxon>
        <taxon>rosids</taxon>
        <taxon>fabids</taxon>
        <taxon>Rosales</taxon>
        <taxon>Rosaceae</taxon>
        <taxon>Rosoideae</taxon>
        <taxon>Rosoideae incertae sedis</taxon>
        <taxon>Rosa</taxon>
    </lineage>
</organism>
<dbReference type="SUPFAM" id="SSF56672">
    <property type="entry name" value="DNA/RNA polymerases"/>
    <property type="match status" value="1"/>
</dbReference>
<evidence type="ECO:0000259" key="8">
    <source>
        <dbReference type="PROSITE" id="PS50878"/>
    </source>
</evidence>
<keyword evidence="5" id="KW-0255">Endonuclease</keyword>
<dbReference type="PANTHER" id="PTHR33064">
    <property type="entry name" value="POL PROTEIN"/>
    <property type="match status" value="1"/>
</dbReference>
<dbReference type="FunFam" id="3.10.10.10:FF:000007">
    <property type="entry name" value="Retrovirus-related Pol polyprotein from transposon 17.6-like Protein"/>
    <property type="match status" value="1"/>
</dbReference>
<evidence type="ECO:0000256" key="1">
    <source>
        <dbReference type="ARBA" id="ARBA00022670"/>
    </source>
</evidence>
<gene>
    <name evidence="9" type="ORF">RchiOBHm_Chr2g0106171</name>
</gene>
<evidence type="ECO:0000256" key="7">
    <source>
        <dbReference type="ARBA" id="ARBA00022918"/>
    </source>
</evidence>
<dbReference type="InterPro" id="IPR043128">
    <property type="entry name" value="Rev_trsase/Diguanyl_cyclase"/>
</dbReference>
<dbReference type="Pfam" id="PF17919">
    <property type="entry name" value="RT_RNaseH_2"/>
    <property type="match status" value="1"/>
</dbReference>
<evidence type="ECO:0000256" key="5">
    <source>
        <dbReference type="ARBA" id="ARBA00022759"/>
    </source>
</evidence>
<dbReference type="InterPro" id="IPR051320">
    <property type="entry name" value="Viral_Replic_Matur_Polypro"/>
</dbReference>